<name>A0AAV5B0U5_9ACTN</name>
<keyword evidence="13" id="KW-0547">Nucleotide-binding</keyword>
<dbReference type="NCBIfam" id="NF000940">
    <property type="entry name" value="PRK00094.1-2"/>
    <property type="match status" value="1"/>
</dbReference>
<dbReference type="InterPro" id="IPR008927">
    <property type="entry name" value="6-PGluconate_DH-like_C_sf"/>
</dbReference>
<reference evidence="20" key="1">
    <citation type="journal article" date="2022" name="Int. J. Syst. Evol. Microbiol.">
        <title>Granulimonas faecalis gen. nov., sp. nov., and Leptogranulimonas caecicola gen. nov., sp. nov., novel lactate-producing Atopobiaceae bacteria isolated from mouse intestines, and an emended description of the family Atopobiaceae.</title>
        <authorList>
            <person name="Morinaga K."/>
            <person name="Kusada H."/>
            <person name="Sakamoto S."/>
            <person name="Murakami T."/>
            <person name="Toyoda A."/>
            <person name="Mori H."/>
            <person name="Meng X.Y."/>
            <person name="Takashino M."/>
            <person name="Murotomi K."/>
            <person name="Tamaki H."/>
        </authorList>
    </citation>
    <scope>NUCLEOTIDE SEQUENCE</scope>
    <source>
        <strain evidence="20">OPF53</strain>
    </source>
</reference>
<dbReference type="InterPro" id="IPR036291">
    <property type="entry name" value="NAD(P)-bd_dom_sf"/>
</dbReference>
<feature type="domain" description="Glycerol-3-phosphate dehydrogenase NAD-dependent C-terminal" evidence="19">
    <location>
        <begin position="184"/>
        <end position="321"/>
    </location>
</feature>
<evidence type="ECO:0000256" key="13">
    <source>
        <dbReference type="HAMAP-Rule" id="MF_00394"/>
    </source>
</evidence>
<feature type="binding site" evidence="16">
    <location>
        <position position="259"/>
    </location>
    <ligand>
        <name>NAD(+)</name>
        <dbReference type="ChEBI" id="CHEBI:57540"/>
    </ligand>
</feature>
<comment type="catalytic activity">
    <reaction evidence="13">
        <text>sn-glycerol 3-phosphate + NAD(+) = dihydroxyacetone phosphate + NADH + H(+)</text>
        <dbReference type="Rhea" id="RHEA:11092"/>
        <dbReference type="ChEBI" id="CHEBI:15378"/>
        <dbReference type="ChEBI" id="CHEBI:57540"/>
        <dbReference type="ChEBI" id="CHEBI:57597"/>
        <dbReference type="ChEBI" id="CHEBI:57642"/>
        <dbReference type="ChEBI" id="CHEBI:57945"/>
        <dbReference type="EC" id="1.1.1.94"/>
    </reaction>
</comment>
<feature type="binding site" evidence="13">
    <location>
        <position position="259"/>
    </location>
    <ligand>
        <name>sn-glycerol 3-phosphate</name>
        <dbReference type="ChEBI" id="CHEBI:57597"/>
    </ligand>
</feature>
<feature type="binding site" evidence="16">
    <location>
        <begin position="13"/>
        <end position="18"/>
    </location>
    <ligand>
        <name>NAD(+)</name>
        <dbReference type="ChEBI" id="CHEBI:57540"/>
    </ligand>
</feature>
<evidence type="ECO:0000256" key="6">
    <source>
        <dbReference type="ARBA" id="ARBA00023098"/>
    </source>
</evidence>
<feature type="binding site" evidence="16">
    <location>
        <position position="144"/>
    </location>
    <ligand>
        <name>NAD(+)</name>
        <dbReference type="ChEBI" id="CHEBI:57540"/>
    </ligand>
</feature>
<evidence type="ECO:0000256" key="5">
    <source>
        <dbReference type="ARBA" id="ARBA00023027"/>
    </source>
</evidence>
<dbReference type="EC" id="1.1.1.94" evidence="10 13"/>
<gene>
    <name evidence="20" type="primary">gpsA2</name>
    <name evidence="13" type="synonym">gpsA</name>
    <name evidence="20" type="ORF">ATOP_08760</name>
</gene>
<feature type="active site" description="Proton acceptor" evidence="13 14">
    <location>
        <position position="195"/>
    </location>
</feature>
<dbReference type="GO" id="GO:0008654">
    <property type="term" value="P:phospholipid biosynthetic process"/>
    <property type="evidence" value="ECO:0007669"/>
    <property type="project" value="UniProtKB-KW"/>
</dbReference>
<dbReference type="PANTHER" id="PTHR11728">
    <property type="entry name" value="GLYCEROL-3-PHOSPHATE DEHYDROGENASE"/>
    <property type="match status" value="1"/>
</dbReference>
<evidence type="ECO:0000256" key="12">
    <source>
        <dbReference type="ARBA" id="ARBA00080511"/>
    </source>
</evidence>
<evidence type="ECO:0000256" key="1">
    <source>
        <dbReference type="ARBA" id="ARBA00011009"/>
    </source>
</evidence>
<dbReference type="FunFam" id="3.40.50.720:FF:000019">
    <property type="entry name" value="Glycerol-3-phosphate dehydrogenase [NAD(P)+]"/>
    <property type="match status" value="1"/>
</dbReference>
<keyword evidence="13" id="KW-0963">Cytoplasm</keyword>
<dbReference type="RefSeq" id="WP_239654474.1">
    <property type="nucleotide sequence ID" value="NZ_BQKC01000001.1"/>
</dbReference>
<evidence type="ECO:0000256" key="8">
    <source>
        <dbReference type="ARBA" id="ARBA00023264"/>
    </source>
</evidence>
<feature type="binding site" evidence="13">
    <location>
        <position position="142"/>
    </location>
    <ligand>
        <name>sn-glycerol 3-phosphate</name>
        <dbReference type="ChEBI" id="CHEBI:57597"/>
    </ligand>
</feature>
<dbReference type="GO" id="GO:0051287">
    <property type="term" value="F:NAD binding"/>
    <property type="evidence" value="ECO:0007669"/>
    <property type="project" value="InterPro"/>
</dbReference>
<dbReference type="FunFam" id="1.10.1040.10:FF:000001">
    <property type="entry name" value="Glycerol-3-phosphate dehydrogenase [NAD(P)+]"/>
    <property type="match status" value="1"/>
</dbReference>
<proteinExistence type="inferred from homology"/>
<feature type="binding site" evidence="13">
    <location>
        <position position="285"/>
    </location>
    <ligand>
        <name>NADPH</name>
        <dbReference type="ChEBI" id="CHEBI:57783"/>
    </ligand>
</feature>
<dbReference type="SUPFAM" id="SSF48179">
    <property type="entry name" value="6-phosphogluconate dehydrogenase C-terminal domain-like"/>
    <property type="match status" value="1"/>
</dbReference>
<evidence type="ECO:0000256" key="16">
    <source>
        <dbReference type="PIRSR" id="PIRSR000114-3"/>
    </source>
</evidence>
<keyword evidence="7 13" id="KW-0594">Phospholipid biosynthesis</keyword>
<keyword evidence="8 13" id="KW-1208">Phospholipid metabolism</keyword>
<dbReference type="EMBL" id="BQKC01000001">
    <property type="protein sequence ID" value="GJM55221.1"/>
    <property type="molecule type" value="Genomic_DNA"/>
</dbReference>
<dbReference type="PIRSF" id="PIRSF000114">
    <property type="entry name" value="Glycerol-3-P_dh"/>
    <property type="match status" value="1"/>
</dbReference>
<dbReference type="Pfam" id="PF01210">
    <property type="entry name" value="NAD_Gly3P_dh_N"/>
    <property type="match status" value="1"/>
</dbReference>
<feature type="binding site" evidence="13">
    <location>
        <position position="283"/>
    </location>
    <ligand>
        <name>NADPH</name>
        <dbReference type="ChEBI" id="CHEBI:57783"/>
    </ligand>
</feature>
<feature type="binding site" evidence="16">
    <location>
        <position position="88"/>
    </location>
    <ligand>
        <name>NAD(+)</name>
        <dbReference type="ChEBI" id="CHEBI:57540"/>
    </ligand>
</feature>
<dbReference type="PROSITE" id="PS00957">
    <property type="entry name" value="NAD_G3PDH"/>
    <property type="match status" value="1"/>
</dbReference>
<comment type="caution">
    <text evidence="13">Lacks conserved residue(s) required for the propagation of feature annotation.</text>
</comment>
<keyword evidence="5 13" id="KW-0520">NAD</keyword>
<comment type="similarity">
    <text evidence="1 13 17">Belongs to the NAD-dependent glycerol-3-phosphate dehydrogenase family.</text>
</comment>
<evidence type="ECO:0000256" key="15">
    <source>
        <dbReference type="PIRSR" id="PIRSR000114-2"/>
    </source>
</evidence>
<feature type="binding site" evidence="13">
    <location>
        <position position="144"/>
    </location>
    <ligand>
        <name>NADPH</name>
        <dbReference type="ChEBI" id="CHEBI:57783"/>
    </ligand>
</feature>
<dbReference type="InterPro" id="IPR013328">
    <property type="entry name" value="6PGD_dom2"/>
</dbReference>
<feature type="binding site" evidence="13">
    <location>
        <position position="16"/>
    </location>
    <ligand>
        <name>NADPH</name>
        <dbReference type="ChEBI" id="CHEBI:57783"/>
    </ligand>
</feature>
<organism evidence="20 21">
    <name type="scientific">Granulimonas faecalis</name>
    <dbReference type="NCBI Taxonomy" id="2894155"/>
    <lineage>
        <taxon>Bacteria</taxon>
        <taxon>Bacillati</taxon>
        <taxon>Actinomycetota</taxon>
        <taxon>Coriobacteriia</taxon>
        <taxon>Coriobacteriales</taxon>
        <taxon>Kribbibacteriaceae</taxon>
        <taxon>Granulimonas</taxon>
    </lineage>
</organism>
<keyword evidence="6 13" id="KW-0443">Lipid metabolism</keyword>
<dbReference type="Pfam" id="PF07479">
    <property type="entry name" value="NAD_Gly3P_dh_C"/>
    <property type="match status" value="1"/>
</dbReference>
<dbReference type="GO" id="GO:0006650">
    <property type="term" value="P:glycerophospholipid metabolic process"/>
    <property type="evidence" value="ECO:0007669"/>
    <property type="project" value="UniProtKB-UniRule"/>
</dbReference>
<feature type="binding site" evidence="13">
    <location>
        <position position="248"/>
    </location>
    <ligand>
        <name>sn-glycerol 3-phosphate</name>
        <dbReference type="ChEBI" id="CHEBI:57597"/>
    </ligand>
</feature>
<feature type="domain" description="Glycerol-3-phosphate dehydrogenase NAD-dependent N-terminal" evidence="18">
    <location>
        <begin position="8"/>
        <end position="163"/>
    </location>
</feature>
<evidence type="ECO:0000256" key="17">
    <source>
        <dbReference type="RuleBase" id="RU000437"/>
    </source>
</evidence>
<dbReference type="PANTHER" id="PTHR11728:SF1">
    <property type="entry name" value="GLYCEROL-3-PHOSPHATE DEHYDROGENASE [NAD(+)] 2, CHLOROPLASTIC"/>
    <property type="match status" value="1"/>
</dbReference>
<keyword evidence="4 13" id="KW-0560">Oxidoreductase</keyword>
<sequence>MAGTVCGKVAVVGMGSWGTAAAGLLARNAGEVCGWALEEEVARGISEGHRNPLYLPSYELPANVRATSSMGEALDGADAVVVVVPSAFMRPTAERLAPLLGDDVPVCVLTKGVEPGTMMLMTQVVADVCGGPGRMACLSGPTHAEEICQGKPAAAVVAAASDAVADLFRSLFIAPSFRAYVSSDMVGVEACGAVKNVVAIACGIARGLELGDNTSAVLMTRGLAEIGRLACAMGAEPMTCMGLAGMGDLATTCMSPHSRNRTFGAALVAGETLDEYQARTRMVVEGAAAARSAHELAGRLGVDAPIVAAVHAVLYDHAPLQGEMRRLLDRMPYDEFYGLGGDAR</sequence>
<feature type="binding site" evidence="13">
    <location>
        <position position="111"/>
    </location>
    <ligand>
        <name>NADPH</name>
        <dbReference type="ChEBI" id="CHEBI:57783"/>
    </ligand>
</feature>
<dbReference type="GO" id="GO:0005829">
    <property type="term" value="C:cytosol"/>
    <property type="evidence" value="ECO:0007669"/>
    <property type="project" value="TreeGrafter"/>
</dbReference>
<dbReference type="Proteomes" id="UP001055025">
    <property type="component" value="Unassembled WGS sequence"/>
</dbReference>
<evidence type="ECO:0000256" key="10">
    <source>
        <dbReference type="ARBA" id="ARBA00066687"/>
    </source>
</evidence>
<dbReference type="AlphaFoldDB" id="A0AAV5B0U5"/>
<dbReference type="GO" id="GO:0046167">
    <property type="term" value="P:glycerol-3-phosphate biosynthetic process"/>
    <property type="evidence" value="ECO:0007669"/>
    <property type="project" value="UniProtKB-UniRule"/>
</dbReference>
<comment type="subcellular location">
    <subcellularLocation>
        <location evidence="13">Cytoplasm</location>
    </subcellularLocation>
</comment>
<comment type="pathway">
    <text evidence="13">Membrane lipid metabolism; glycerophospholipid metabolism.</text>
</comment>
<dbReference type="SUPFAM" id="SSF51735">
    <property type="entry name" value="NAD(P)-binding Rossmann-fold domains"/>
    <property type="match status" value="1"/>
</dbReference>
<evidence type="ECO:0000259" key="18">
    <source>
        <dbReference type="Pfam" id="PF01210"/>
    </source>
</evidence>
<feature type="binding site" evidence="15">
    <location>
        <begin position="259"/>
        <end position="260"/>
    </location>
    <ligand>
        <name>substrate</name>
    </ligand>
</feature>
<keyword evidence="21" id="KW-1185">Reference proteome</keyword>
<evidence type="ECO:0000313" key="20">
    <source>
        <dbReference type="EMBL" id="GJM55221.1"/>
    </source>
</evidence>
<protein>
    <recommendedName>
        <fullName evidence="11 13">Glycerol-3-phosphate dehydrogenase [NAD(P)+]</fullName>
        <ecNumber evidence="10 13">1.1.1.94</ecNumber>
    </recommendedName>
    <alternativeName>
        <fullName evidence="13">NAD(P)(+)-dependent glycerol-3-phosphate dehydrogenase</fullName>
    </alternativeName>
    <alternativeName>
        <fullName evidence="12 13">NAD(P)H-dependent dihydroxyacetone-phosphate reductase</fullName>
    </alternativeName>
</protein>
<dbReference type="HAMAP" id="MF_00394">
    <property type="entry name" value="NAD_Glyc3P_dehydrog"/>
    <property type="match status" value="1"/>
</dbReference>
<keyword evidence="3 13" id="KW-0521">NADP</keyword>
<evidence type="ECO:0000256" key="9">
    <source>
        <dbReference type="ARBA" id="ARBA00052716"/>
    </source>
</evidence>
<dbReference type="NCBIfam" id="NF000942">
    <property type="entry name" value="PRK00094.1-4"/>
    <property type="match status" value="1"/>
</dbReference>
<accession>A0AAV5B0U5</accession>
<dbReference type="Gene3D" id="1.10.1040.10">
    <property type="entry name" value="N-(1-d-carboxylethyl)-l-norvaline Dehydrogenase, domain 2"/>
    <property type="match status" value="1"/>
</dbReference>
<comment type="function">
    <text evidence="13">Catalyzes the reduction of the glycolytic intermediate dihydroxyacetone phosphate (DHAP) to sn-glycerol 3-phosphate (G3P), the key precursor for phospholipid synthesis.</text>
</comment>
<evidence type="ECO:0000256" key="4">
    <source>
        <dbReference type="ARBA" id="ARBA00023002"/>
    </source>
</evidence>
<comment type="caution">
    <text evidence="20">The sequence shown here is derived from an EMBL/GenBank/DDBJ whole genome shotgun (WGS) entry which is preliminary data.</text>
</comment>
<feature type="binding site" evidence="13">
    <location>
        <position position="54"/>
    </location>
    <ligand>
        <name>NADPH</name>
        <dbReference type="ChEBI" id="CHEBI:57783"/>
    </ligand>
</feature>
<feature type="binding site" evidence="13">
    <location>
        <position position="260"/>
    </location>
    <ligand>
        <name>sn-glycerol 3-phosphate</name>
        <dbReference type="ChEBI" id="CHEBI:57597"/>
    </ligand>
</feature>
<feature type="binding site" evidence="13">
    <location>
        <position position="17"/>
    </location>
    <ligand>
        <name>NADPH</name>
        <dbReference type="ChEBI" id="CHEBI:57783"/>
    </ligand>
</feature>
<dbReference type="GO" id="GO:0047952">
    <property type="term" value="F:glycerol-3-phosphate dehydrogenase [NAD(P)+] activity"/>
    <property type="evidence" value="ECO:0007669"/>
    <property type="project" value="UniProtKB-UniRule"/>
</dbReference>
<evidence type="ECO:0000256" key="14">
    <source>
        <dbReference type="PIRSR" id="PIRSR000114-1"/>
    </source>
</evidence>
<feature type="binding site" evidence="13">
    <location>
        <position position="111"/>
    </location>
    <ligand>
        <name>sn-glycerol 3-phosphate</name>
        <dbReference type="ChEBI" id="CHEBI:57597"/>
    </ligand>
</feature>
<evidence type="ECO:0000256" key="11">
    <source>
        <dbReference type="ARBA" id="ARBA00069372"/>
    </source>
</evidence>
<evidence type="ECO:0000256" key="2">
    <source>
        <dbReference type="ARBA" id="ARBA00022516"/>
    </source>
</evidence>
<feature type="binding site" evidence="13">
    <location>
        <position position="195"/>
    </location>
    <ligand>
        <name>sn-glycerol 3-phosphate</name>
        <dbReference type="ChEBI" id="CHEBI:57597"/>
    </ligand>
</feature>
<dbReference type="InterPro" id="IPR006168">
    <property type="entry name" value="G3P_DH_NAD-dep"/>
</dbReference>
<feature type="binding site" evidence="13">
    <location>
        <position position="140"/>
    </location>
    <ligand>
        <name>sn-glycerol 3-phosphate</name>
        <dbReference type="ChEBI" id="CHEBI:57597"/>
    </ligand>
</feature>
<dbReference type="PRINTS" id="PR00077">
    <property type="entry name" value="GPDHDRGNASE"/>
</dbReference>
<comment type="catalytic activity">
    <reaction evidence="9">
        <text>sn-glycerol 3-phosphate + NADP(+) = dihydroxyacetone phosphate + NADPH + H(+)</text>
        <dbReference type="Rhea" id="RHEA:11096"/>
        <dbReference type="ChEBI" id="CHEBI:15378"/>
        <dbReference type="ChEBI" id="CHEBI:57597"/>
        <dbReference type="ChEBI" id="CHEBI:57642"/>
        <dbReference type="ChEBI" id="CHEBI:57783"/>
        <dbReference type="ChEBI" id="CHEBI:58349"/>
        <dbReference type="EC" id="1.1.1.94"/>
    </reaction>
    <physiologicalReaction direction="right-to-left" evidence="9">
        <dbReference type="Rhea" id="RHEA:11098"/>
    </physiologicalReaction>
</comment>
<keyword evidence="2 13" id="KW-0444">Lipid biosynthesis</keyword>
<dbReference type="Gene3D" id="3.40.50.720">
    <property type="entry name" value="NAD(P)-binding Rossmann-like Domain"/>
    <property type="match status" value="1"/>
</dbReference>
<dbReference type="GO" id="GO:0005975">
    <property type="term" value="P:carbohydrate metabolic process"/>
    <property type="evidence" value="ECO:0007669"/>
    <property type="project" value="InterPro"/>
</dbReference>
<evidence type="ECO:0000256" key="3">
    <source>
        <dbReference type="ARBA" id="ARBA00022857"/>
    </source>
</evidence>
<evidence type="ECO:0000313" key="21">
    <source>
        <dbReference type="Proteomes" id="UP001055025"/>
    </source>
</evidence>
<evidence type="ECO:0000259" key="19">
    <source>
        <dbReference type="Pfam" id="PF07479"/>
    </source>
</evidence>
<dbReference type="InterPro" id="IPR006109">
    <property type="entry name" value="G3P_DH_NAD-dep_C"/>
</dbReference>
<feature type="binding site" evidence="15">
    <location>
        <position position="111"/>
    </location>
    <ligand>
        <name>substrate</name>
    </ligand>
</feature>
<feature type="binding site" evidence="13">
    <location>
        <position position="258"/>
    </location>
    <ligand>
        <name>sn-glycerol 3-phosphate</name>
        <dbReference type="ChEBI" id="CHEBI:57597"/>
    </ligand>
</feature>
<evidence type="ECO:0000256" key="7">
    <source>
        <dbReference type="ARBA" id="ARBA00023209"/>
    </source>
</evidence>
<feature type="binding site" evidence="13">
    <location>
        <position position="259"/>
    </location>
    <ligand>
        <name>NADPH</name>
        <dbReference type="ChEBI" id="CHEBI:57783"/>
    </ligand>
</feature>
<dbReference type="GO" id="GO:0046168">
    <property type="term" value="P:glycerol-3-phosphate catabolic process"/>
    <property type="evidence" value="ECO:0007669"/>
    <property type="project" value="InterPro"/>
</dbReference>
<dbReference type="InterPro" id="IPR011128">
    <property type="entry name" value="G3P_DH_NAD-dep_N"/>
</dbReference>